<sequence length="90" mass="9789">MAIVLFAGELRKLVNGRDEVRISAGDIQACINILAKTYPRVKKTVYDKNGELSDSINIYINGDNIRGLNGISSTLRETDEVNIMSGFAAG</sequence>
<accession>A0A5K7ZCH0</accession>
<dbReference type="PANTHER" id="PTHR38031:SF1">
    <property type="entry name" value="SULFUR CARRIER PROTEIN CYSO"/>
    <property type="match status" value="1"/>
</dbReference>
<dbReference type="RefSeq" id="WP_155306560.1">
    <property type="nucleotide sequence ID" value="NZ_AP021875.1"/>
</dbReference>
<dbReference type="AlphaFoldDB" id="A0A5K7ZCH0"/>
<dbReference type="Pfam" id="PF02597">
    <property type="entry name" value="ThiS"/>
    <property type="match status" value="1"/>
</dbReference>
<dbReference type="OrthoDB" id="5422941at2"/>
<dbReference type="KEGG" id="dwd:DSCW_52860"/>
<evidence type="ECO:0000313" key="2">
    <source>
        <dbReference type="Proteomes" id="UP000427769"/>
    </source>
</evidence>
<dbReference type="Gene3D" id="3.10.20.30">
    <property type="match status" value="1"/>
</dbReference>
<dbReference type="InterPro" id="IPR003749">
    <property type="entry name" value="ThiS/MoaD-like"/>
</dbReference>
<protein>
    <recommendedName>
        <fullName evidence="3">Molybdopterin synthase sulfur carrier subunit</fullName>
    </recommendedName>
</protein>
<dbReference type="EMBL" id="AP021875">
    <property type="protein sequence ID" value="BBO77869.1"/>
    <property type="molecule type" value="Genomic_DNA"/>
</dbReference>
<reference evidence="1 2" key="1">
    <citation type="submission" date="2019-11" db="EMBL/GenBank/DDBJ databases">
        <title>Comparative genomics of hydrocarbon-degrading Desulfosarcina strains.</title>
        <authorList>
            <person name="Watanabe M."/>
            <person name="Kojima H."/>
            <person name="Fukui M."/>
        </authorList>
    </citation>
    <scope>NUCLEOTIDE SEQUENCE [LARGE SCALE GENOMIC DNA]</scope>
    <source>
        <strain evidence="1 2">PP31</strain>
    </source>
</reference>
<dbReference type="SUPFAM" id="SSF54285">
    <property type="entry name" value="MoaD/ThiS"/>
    <property type="match status" value="1"/>
</dbReference>
<gene>
    <name evidence="1" type="ORF">DSCW_52860</name>
</gene>
<dbReference type="PANTHER" id="PTHR38031">
    <property type="entry name" value="SULFUR CARRIER PROTEIN SLR0821-RELATED"/>
    <property type="match status" value="1"/>
</dbReference>
<dbReference type="InterPro" id="IPR012675">
    <property type="entry name" value="Beta-grasp_dom_sf"/>
</dbReference>
<dbReference type="InterPro" id="IPR052045">
    <property type="entry name" value="Sulfur_Carrier/Prot_Modifier"/>
</dbReference>
<evidence type="ECO:0008006" key="3">
    <source>
        <dbReference type="Google" id="ProtNLM"/>
    </source>
</evidence>
<dbReference type="InterPro" id="IPR016155">
    <property type="entry name" value="Mopterin_synth/thiamin_S_b"/>
</dbReference>
<keyword evidence="2" id="KW-1185">Reference proteome</keyword>
<name>A0A5K7ZCH0_9BACT</name>
<dbReference type="Proteomes" id="UP000427769">
    <property type="component" value="Chromosome"/>
</dbReference>
<evidence type="ECO:0000313" key="1">
    <source>
        <dbReference type="EMBL" id="BBO77869.1"/>
    </source>
</evidence>
<organism evidence="1 2">
    <name type="scientific">Desulfosarcina widdelii</name>
    <dbReference type="NCBI Taxonomy" id="947919"/>
    <lineage>
        <taxon>Bacteria</taxon>
        <taxon>Pseudomonadati</taxon>
        <taxon>Thermodesulfobacteriota</taxon>
        <taxon>Desulfobacteria</taxon>
        <taxon>Desulfobacterales</taxon>
        <taxon>Desulfosarcinaceae</taxon>
        <taxon>Desulfosarcina</taxon>
    </lineage>
</organism>
<proteinExistence type="predicted"/>